<accession>A0ABP9FDK3</accession>
<protein>
    <submittedName>
        <fullName evidence="1">Uncharacterized protein</fullName>
    </submittedName>
</protein>
<organism evidence="1 2">
    <name type="scientific">Flaviramulus aquimarinus</name>
    <dbReference type="NCBI Taxonomy" id="1170456"/>
    <lineage>
        <taxon>Bacteria</taxon>
        <taxon>Pseudomonadati</taxon>
        <taxon>Bacteroidota</taxon>
        <taxon>Flavobacteriia</taxon>
        <taxon>Flavobacteriales</taxon>
        <taxon>Flavobacteriaceae</taxon>
        <taxon>Flaviramulus</taxon>
    </lineage>
</organism>
<reference evidence="2" key="1">
    <citation type="journal article" date="2019" name="Int. J. Syst. Evol. Microbiol.">
        <title>The Global Catalogue of Microorganisms (GCM) 10K type strain sequencing project: providing services to taxonomists for standard genome sequencing and annotation.</title>
        <authorList>
            <consortium name="The Broad Institute Genomics Platform"/>
            <consortium name="The Broad Institute Genome Sequencing Center for Infectious Disease"/>
            <person name="Wu L."/>
            <person name="Ma J."/>
        </authorList>
    </citation>
    <scope>NUCLEOTIDE SEQUENCE [LARGE SCALE GENOMIC DNA]</scope>
    <source>
        <strain evidence="2">JCM 18274</strain>
    </source>
</reference>
<sequence>MKKIIFISINLFVIINWVSAQNTYSDLLNIPLTDNEFSGIYTSEIKLNKTEKKTVKIHVYETDINAYYRRPIKIAFGKVEILERKKNKGPSKSVLFDGKLIRKGNEVYLEINYIQDNGNNPLKLRKGSKLKFAKNNTPKIIYKTYSLGNIELLKIDGINSFSKMVEDYYLQKLKDRYSAGNLNIGRRSIMRNVYKDDEMVLYNYGIRGINISTKVNQLEDMFNINTIKANYSYSGNPNATDSNFYNTIKKETGKKINEIFSNKGSLVFCYLPNINKIELYNKGEHNFNAFVNRTNGDLSFVVKPTSGFESKVASNTERLIQKEEKEEQMRQNKLRAEKKKRQEQFEKEFEIKRSKLPLDERISMKDVMTDESNIYFFQYIYYGLFSKARNYHQPKSNYFSTLYCNFHILLSRKNSEYFQTNSDYSQITIRNEDQTREVWIEKRYASALKENVKRSKINYSNSIDLFSLQRDLNVLTKDMKGFVNSYNPKSPIMIRLRENLYRYSEGLDAL</sequence>
<dbReference type="EMBL" id="BAABJH010000006">
    <property type="protein sequence ID" value="GAA4898745.1"/>
    <property type="molecule type" value="Genomic_DNA"/>
</dbReference>
<gene>
    <name evidence="1" type="ORF">GCM10023311_24800</name>
</gene>
<keyword evidence="2" id="KW-1185">Reference proteome</keyword>
<dbReference type="RefSeq" id="WP_345274471.1">
    <property type="nucleotide sequence ID" value="NZ_BAABJH010000006.1"/>
</dbReference>
<name>A0ABP9FDK3_9FLAO</name>
<evidence type="ECO:0000313" key="1">
    <source>
        <dbReference type="EMBL" id="GAA4898745.1"/>
    </source>
</evidence>
<dbReference type="Proteomes" id="UP001500433">
    <property type="component" value="Unassembled WGS sequence"/>
</dbReference>
<evidence type="ECO:0000313" key="2">
    <source>
        <dbReference type="Proteomes" id="UP001500433"/>
    </source>
</evidence>
<proteinExistence type="predicted"/>
<comment type="caution">
    <text evidence="1">The sequence shown here is derived from an EMBL/GenBank/DDBJ whole genome shotgun (WGS) entry which is preliminary data.</text>
</comment>